<evidence type="ECO:0000313" key="1">
    <source>
        <dbReference type="EMBL" id="EKM81451.1"/>
    </source>
</evidence>
<reference evidence="2" key="1">
    <citation type="journal article" date="2012" name="Proc. Natl. Acad. Sci. U.S.A.">
        <title>Genome sequence of the button mushroom Agaricus bisporus reveals mechanisms governing adaptation to a humic-rich ecological niche.</title>
        <authorList>
            <person name="Morin E."/>
            <person name="Kohler A."/>
            <person name="Baker A.R."/>
            <person name="Foulongne-Oriol M."/>
            <person name="Lombard V."/>
            <person name="Nagy L.G."/>
            <person name="Ohm R.A."/>
            <person name="Patyshakuliyeva A."/>
            <person name="Brun A."/>
            <person name="Aerts A.L."/>
            <person name="Bailey A.M."/>
            <person name="Billette C."/>
            <person name="Coutinho P.M."/>
            <person name="Deakin G."/>
            <person name="Doddapaneni H."/>
            <person name="Floudas D."/>
            <person name="Grimwood J."/>
            <person name="Hilden K."/>
            <person name="Kuees U."/>
            <person name="LaButti K.M."/>
            <person name="Lapidus A."/>
            <person name="Lindquist E.A."/>
            <person name="Lucas S.M."/>
            <person name="Murat C."/>
            <person name="Riley R.W."/>
            <person name="Salamov A.A."/>
            <person name="Schmutz J."/>
            <person name="Subramanian V."/>
            <person name="Woesten H.A.B."/>
            <person name="Xu J."/>
            <person name="Eastwood D.C."/>
            <person name="Foster G.D."/>
            <person name="Sonnenberg A.S."/>
            <person name="Cullen D."/>
            <person name="de Vries R.P."/>
            <person name="Lundell T."/>
            <person name="Hibbett D.S."/>
            <person name="Henrissat B."/>
            <person name="Burton K.S."/>
            <person name="Kerrigan R.W."/>
            <person name="Challen M.P."/>
            <person name="Grigoriev I.V."/>
            <person name="Martin F."/>
        </authorList>
    </citation>
    <scope>NUCLEOTIDE SEQUENCE [LARGE SCALE GENOMIC DNA]</scope>
    <source>
        <strain evidence="2">JB137-S8 / ATCC MYA-4627 / FGSC 10392</strain>
    </source>
</reference>
<dbReference type="EMBL" id="JH971387">
    <property type="protein sequence ID" value="EKM81451.1"/>
    <property type="molecule type" value="Genomic_DNA"/>
</dbReference>
<protein>
    <submittedName>
        <fullName evidence="1">Uncharacterized protein</fullName>
    </submittedName>
</protein>
<dbReference type="InParanoid" id="K5X0W6"/>
<dbReference type="GeneID" id="18832347"/>
<keyword evidence="2" id="KW-1185">Reference proteome</keyword>
<dbReference type="HOGENOM" id="CLU_1151525_0_0_1"/>
<dbReference type="AlphaFoldDB" id="K5X0W6"/>
<dbReference type="OMA" id="VITWRTK"/>
<organism evidence="1 2">
    <name type="scientific">Agaricus bisporus var. burnettii (strain JB137-S8 / ATCC MYA-4627 / FGSC 10392)</name>
    <name type="common">White button mushroom</name>
    <dbReference type="NCBI Taxonomy" id="597362"/>
    <lineage>
        <taxon>Eukaryota</taxon>
        <taxon>Fungi</taxon>
        <taxon>Dikarya</taxon>
        <taxon>Basidiomycota</taxon>
        <taxon>Agaricomycotina</taxon>
        <taxon>Agaricomycetes</taxon>
        <taxon>Agaricomycetidae</taxon>
        <taxon>Agaricales</taxon>
        <taxon>Agaricineae</taxon>
        <taxon>Agaricaceae</taxon>
        <taxon>Agaricus</taxon>
    </lineage>
</organism>
<gene>
    <name evidence="1" type="ORF">AGABI1DRAFT_89921</name>
</gene>
<dbReference type="KEGG" id="abp:AGABI1DRAFT89921"/>
<sequence>MSVPEPGHAAKSQLQFYHASFQDFLLDPNRSGQFVIGEYKAQVIFLQSWIYWMDVDTHLHTLDGWNFDDEHDHDSLPGLTWASEDNRLRLFQPITTFLQRGFYDPSTSIVRAEPSSPTDYQLLKYFNLVIGNGVAKPARFPLNIDLPADEWMRDYLFMGHGLKSVIAWRTKPVGSVAGYMHSLRSDKEPTEAQISQYRDVLHHKKWNEEEAASAMG</sequence>
<proteinExistence type="predicted"/>
<name>K5X0W6_AGABU</name>
<evidence type="ECO:0000313" key="2">
    <source>
        <dbReference type="Proteomes" id="UP000008493"/>
    </source>
</evidence>
<dbReference type="Proteomes" id="UP000008493">
    <property type="component" value="Unassembled WGS sequence"/>
</dbReference>
<accession>K5X0W6</accession>
<dbReference type="RefSeq" id="XP_007327373.1">
    <property type="nucleotide sequence ID" value="XM_007327311.1"/>
</dbReference>
<dbReference type="OrthoDB" id="3119005at2759"/>